<organism evidence="2 3">
    <name type="scientific">Cirrhinus molitorella</name>
    <name type="common">mud carp</name>
    <dbReference type="NCBI Taxonomy" id="172907"/>
    <lineage>
        <taxon>Eukaryota</taxon>
        <taxon>Metazoa</taxon>
        <taxon>Chordata</taxon>
        <taxon>Craniata</taxon>
        <taxon>Vertebrata</taxon>
        <taxon>Euteleostomi</taxon>
        <taxon>Actinopterygii</taxon>
        <taxon>Neopterygii</taxon>
        <taxon>Teleostei</taxon>
        <taxon>Ostariophysi</taxon>
        <taxon>Cypriniformes</taxon>
        <taxon>Cyprinidae</taxon>
        <taxon>Labeoninae</taxon>
        <taxon>Labeonini</taxon>
        <taxon>Cirrhinus</taxon>
    </lineage>
</organism>
<protein>
    <submittedName>
        <fullName evidence="2">Uncharacterized protein</fullName>
    </submittedName>
</protein>
<keyword evidence="3" id="KW-1185">Reference proteome</keyword>
<dbReference type="EMBL" id="JAUYZG010000007">
    <property type="protein sequence ID" value="KAK2903406.1"/>
    <property type="molecule type" value="Genomic_DNA"/>
</dbReference>
<evidence type="ECO:0000256" key="1">
    <source>
        <dbReference type="SAM" id="MobiDB-lite"/>
    </source>
</evidence>
<gene>
    <name evidence="2" type="ORF">Q8A67_008119</name>
</gene>
<evidence type="ECO:0000313" key="3">
    <source>
        <dbReference type="Proteomes" id="UP001187343"/>
    </source>
</evidence>
<feature type="region of interest" description="Disordered" evidence="1">
    <location>
        <begin position="1"/>
        <end position="35"/>
    </location>
</feature>
<proteinExistence type="predicted"/>
<dbReference type="Proteomes" id="UP001187343">
    <property type="component" value="Unassembled WGS sequence"/>
</dbReference>
<reference evidence="2" key="1">
    <citation type="submission" date="2023-08" db="EMBL/GenBank/DDBJ databases">
        <title>Chromosome-level Genome Assembly of mud carp (Cirrhinus molitorella).</title>
        <authorList>
            <person name="Liu H."/>
        </authorList>
    </citation>
    <scope>NUCLEOTIDE SEQUENCE</scope>
    <source>
        <strain evidence="2">Prfri</strain>
        <tissue evidence="2">Muscle</tissue>
    </source>
</reference>
<accession>A0AA88Q1D8</accession>
<evidence type="ECO:0000313" key="2">
    <source>
        <dbReference type="EMBL" id="KAK2903406.1"/>
    </source>
</evidence>
<name>A0AA88Q1D8_9TELE</name>
<dbReference type="AlphaFoldDB" id="A0AA88Q1D8"/>
<feature type="region of interest" description="Disordered" evidence="1">
    <location>
        <begin position="86"/>
        <end position="106"/>
    </location>
</feature>
<sequence>MRHGPEGSPPLGEGWCTPHNTVPVPPRGPQGASLMSLPPSVFQGSVGSMERATQLPPGNGTARVCSFPPGEVSLEGLAPPCQSKTLATPEASLERPSGVTAAEDAM</sequence>
<comment type="caution">
    <text evidence="2">The sequence shown here is derived from an EMBL/GenBank/DDBJ whole genome shotgun (WGS) entry which is preliminary data.</text>
</comment>